<keyword evidence="1" id="KW-0732">Signal</keyword>
<feature type="signal peptide" evidence="1">
    <location>
        <begin position="1"/>
        <end position="25"/>
    </location>
</feature>
<dbReference type="RefSeq" id="WP_109263828.1">
    <property type="nucleotide sequence ID" value="NZ_QEWP01000004.1"/>
</dbReference>
<reference evidence="2 3" key="1">
    <citation type="submission" date="2018-05" db="EMBL/GenBank/DDBJ databases">
        <title>Marinilabilia rubrum sp. nov., isolated from saltern sediment.</title>
        <authorList>
            <person name="Zhang R."/>
        </authorList>
    </citation>
    <scope>NUCLEOTIDE SEQUENCE [LARGE SCALE GENOMIC DNA]</scope>
    <source>
        <strain evidence="2 3">WTE16</strain>
    </source>
</reference>
<evidence type="ECO:0008006" key="4">
    <source>
        <dbReference type="Google" id="ProtNLM"/>
    </source>
</evidence>
<gene>
    <name evidence="2" type="ORF">DDZ16_07595</name>
</gene>
<dbReference type="PROSITE" id="PS51257">
    <property type="entry name" value="PROKAR_LIPOPROTEIN"/>
    <property type="match status" value="1"/>
</dbReference>
<dbReference type="AlphaFoldDB" id="A0A2U2BAV7"/>
<dbReference type="EMBL" id="QEWP01000004">
    <property type="protein sequence ID" value="PWE00205.1"/>
    <property type="molecule type" value="Genomic_DNA"/>
</dbReference>
<accession>A0A2U2BAV7</accession>
<evidence type="ECO:0000313" key="2">
    <source>
        <dbReference type="EMBL" id="PWE00205.1"/>
    </source>
</evidence>
<protein>
    <recommendedName>
        <fullName evidence="4">DUF5689 domain-containing protein</fullName>
    </recommendedName>
</protein>
<dbReference type="Proteomes" id="UP000244956">
    <property type="component" value="Unassembled WGS sequence"/>
</dbReference>
<organism evidence="2 3">
    <name type="scientific">Marinilabilia rubra</name>
    <dbReference type="NCBI Taxonomy" id="2162893"/>
    <lineage>
        <taxon>Bacteria</taxon>
        <taxon>Pseudomonadati</taxon>
        <taxon>Bacteroidota</taxon>
        <taxon>Bacteroidia</taxon>
        <taxon>Marinilabiliales</taxon>
        <taxon>Marinilabiliaceae</taxon>
        <taxon>Marinilabilia</taxon>
    </lineage>
</organism>
<sequence length="405" mass="45585">MMKRFFNVAIGAPLVVLMACSSGEAVQEASQLKPGQKFNSLTISEVRNSQDGFALLFRDTIVLEGVVHNSSLGDYGVSADLLDQKIKVADNIIDPGVEKVLYFRNPKEIGRYFSEAMFIDTPDGKVLSGNHHIKVRATGLEVNTNSRDLISAKVVDVLSIDGKQPVEPTETMPERLTLEKLRAQKGKKERQLWEIIGKLVKAQPPENGLFYKNDIRNFIYYKTNDDFRAFVDELFAMGYGIEQAEGEYYLYVEKPAGYQDGEVDQSTGTGLLRMEELKKGQAVEGLTISEYELVPGDHFVIGFEGQFQTSGNLYLDEMWDEITFEANEGEKLNRELEVAGYPLKMMNYVKFQNEDAIKKALDQEKLKRIMSGDKVPVTIIVRNYGLGGAFQSEYGTNFEFVSFTE</sequence>
<keyword evidence="3" id="KW-1185">Reference proteome</keyword>
<name>A0A2U2BAV7_9BACT</name>
<proteinExistence type="predicted"/>
<comment type="caution">
    <text evidence="2">The sequence shown here is derived from an EMBL/GenBank/DDBJ whole genome shotgun (WGS) entry which is preliminary data.</text>
</comment>
<evidence type="ECO:0000313" key="3">
    <source>
        <dbReference type="Proteomes" id="UP000244956"/>
    </source>
</evidence>
<evidence type="ECO:0000256" key="1">
    <source>
        <dbReference type="SAM" id="SignalP"/>
    </source>
</evidence>
<feature type="chain" id="PRO_5015732317" description="DUF5689 domain-containing protein" evidence="1">
    <location>
        <begin position="26"/>
        <end position="405"/>
    </location>
</feature>